<dbReference type="AlphaFoldDB" id="A0A1E3S3A2"/>
<dbReference type="RefSeq" id="WP_069403287.1">
    <property type="nucleotide sequence ID" value="NZ_JBHRZJ010000001.1"/>
</dbReference>
<feature type="domain" description="Thiolase N-terminal" evidence="7">
    <location>
        <begin position="5"/>
        <end position="231"/>
    </location>
</feature>
<protein>
    <recommendedName>
        <fullName evidence="1">propanoyl-CoA C-acyltransferase</fullName>
        <ecNumber evidence="1">2.3.1.176</ecNumber>
    </recommendedName>
    <alternativeName>
        <fullName evidence="6">Propanoyl-CoA C-acyltransferase</fullName>
    </alternativeName>
</protein>
<reference evidence="10" key="1">
    <citation type="submission" date="2016-09" db="EMBL/GenBank/DDBJ databases">
        <authorList>
            <person name="Greninger A.L."/>
            <person name="Jerome K.R."/>
            <person name="Mcnair B."/>
            <person name="Wallis C."/>
            <person name="Fang F."/>
        </authorList>
    </citation>
    <scope>NUCLEOTIDE SEQUENCE [LARGE SCALE GENOMIC DNA]</scope>
    <source>
        <strain evidence="10">M7</strain>
    </source>
</reference>
<dbReference type="Pfam" id="PF00108">
    <property type="entry name" value="Thiolase_N"/>
    <property type="match status" value="1"/>
</dbReference>
<dbReference type="PANTHER" id="PTHR42870">
    <property type="entry name" value="ACETYL-COA C-ACETYLTRANSFERASE"/>
    <property type="match status" value="1"/>
</dbReference>
<accession>A0A1E3S3A2</accession>
<evidence type="ECO:0000256" key="2">
    <source>
        <dbReference type="ARBA" id="ARBA00022448"/>
    </source>
</evidence>
<evidence type="ECO:0000256" key="3">
    <source>
        <dbReference type="ARBA" id="ARBA00022679"/>
    </source>
</evidence>
<keyword evidence="2" id="KW-0813">Transport</keyword>
<dbReference type="GO" id="GO:0008289">
    <property type="term" value="F:lipid binding"/>
    <property type="evidence" value="ECO:0007669"/>
    <property type="project" value="UniProtKB-KW"/>
</dbReference>
<keyword evidence="3" id="KW-0808">Transferase</keyword>
<dbReference type="Proteomes" id="UP000094243">
    <property type="component" value="Unassembled WGS sequence"/>
</dbReference>
<evidence type="ECO:0000256" key="5">
    <source>
        <dbReference type="ARBA" id="ARBA00023121"/>
    </source>
</evidence>
<organism evidence="9 10">
    <name type="scientific">Mycolicibacterium holsaticum</name>
    <dbReference type="NCBI Taxonomy" id="152142"/>
    <lineage>
        <taxon>Bacteria</taxon>
        <taxon>Bacillati</taxon>
        <taxon>Actinomycetota</taxon>
        <taxon>Actinomycetes</taxon>
        <taxon>Mycobacteriales</taxon>
        <taxon>Mycobacteriaceae</taxon>
        <taxon>Mycolicibacterium</taxon>
    </lineage>
</organism>
<evidence type="ECO:0000259" key="8">
    <source>
        <dbReference type="Pfam" id="PF22691"/>
    </source>
</evidence>
<dbReference type="Pfam" id="PF22691">
    <property type="entry name" value="Thiolase_C_1"/>
    <property type="match status" value="1"/>
</dbReference>
<keyword evidence="10" id="KW-1185">Reference proteome</keyword>
<evidence type="ECO:0000256" key="6">
    <source>
        <dbReference type="ARBA" id="ARBA00032316"/>
    </source>
</evidence>
<dbReference type="InterPro" id="IPR020613">
    <property type="entry name" value="Thiolase_CS"/>
</dbReference>
<dbReference type="GO" id="GO:0006869">
    <property type="term" value="P:lipid transport"/>
    <property type="evidence" value="ECO:0007669"/>
    <property type="project" value="UniProtKB-KW"/>
</dbReference>
<dbReference type="PIRSF" id="PIRSF000429">
    <property type="entry name" value="Ac-CoA_Ac_transf"/>
    <property type="match status" value="1"/>
</dbReference>
<evidence type="ECO:0000256" key="4">
    <source>
        <dbReference type="ARBA" id="ARBA00023055"/>
    </source>
</evidence>
<dbReference type="InterPro" id="IPR055140">
    <property type="entry name" value="Thiolase_C_2"/>
</dbReference>
<dbReference type="CDD" id="cd00829">
    <property type="entry name" value="SCP-x_thiolase"/>
    <property type="match status" value="1"/>
</dbReference>
<feature type="domain" description="Thiolase C-terminal" evidence="8">
    <location>
        <begin position="262"/>
        <end position="382"/>
    </location>
</feature>
<keyword evidence="5" id="KW-0446">Lipid-binding</keyword>
<dbReference type="EC" id="2.3.1.176" evidence="1"/>
<keyword evidence="4" id="KW-0445">Lipid transport</keyword>
<name>A0A1E3S3A2_9MYCO</name>
<comment type="caution">
    <text evidence="9">The sequence shown here is derived from an EMBL/GenBank/DDBJ whole genome shotgun (WGS) entry which is preliminary data.</text>
</comment>
<dbReference type="GO" id="GO:0016747">
    <property type="term" value="F:acyltransferase activity, transferring groups other than amino-acyl groups"/>
    <property type="evidence" value="ECO:0007669"/>
    <property type="project" value="InterPro"/>
</dbReference>
<dbReference type="OrthoDB" id="9785768at2"/>
<evidence type="ECO:0000313" key="10">
    <source>
        <dbReference type="Proteomes" id="UP000094243"/>
    </source>
</evidence>
<gene>
    <name evidence="9" type="ORF">BHQ17_00615</name>
</gene>
<dbReference type="Gene3D" id="3.40.47.10">
    <property type="match status" value="1"/>
</dbReference>
<sequence>MQEIFVAGVGMTAFGRQPECTVRHMVEEAVAAALADSGADHDAIDAAYFSTAVAGKITGQASIPGQVALRHTGLLGIPIVNVENACASGSTAFGLARMALASGSADVAIVVGAEKLSHPDRATTLAAFSSGYDLEEPPGAALEATGKGTVFMDLYAAIARDYMQRSGATEADFAEVSVKAHRHGALNPKAQYGDPLSFEDVLSSREIAPPLRLLMCSPISDGAAALILATKRGLARMDADPVRVLAAELVSGRDRAPGEPSAPERAAARAYRDAEVTPADVDVVELHDAAAPAELIVSEEIGLCEPGQGPALLRSGATTLGGRVPINPSGGLLSKGHPVGATGCAQLVELTDQLRGRCGDRQVFGARIALAENGGGALNNDLAAATVTILGR</sequence>
<proteinExistence type="predicted"/>
<dbReference type="InterPro" id="IPR020616">
    <property type="entry name" value="Thiolase_N"/>
</dbReference>
<evidence type="ECO:0000256" key="1">
    <source>
        <dbReference type="ARBA" id="ARBA00012352"/>
    </source>
</evidence>
<dbReference type="InterPro" id="IPR016039">
    <property type="entry name" value="Thiolase-like"/>
</dbReference>
<dbReference type="EMBL" id="MIGZ01000002">
    <property type="protein sequence ID" value="ODQ96541.1"/>
    <property type="molecule type" value="Genomic_DNA"/>
</dbReference>
<dbReference type="SUPFAM" id="SSF53901">
    <property type="entry name" value="Thiolase-like"/>
    <property type="match status" value="1"/>
</dbReference>
<dbReference type="PANTHER" id="PTHR42870:SF1">
    <property type="entry name" value="NON-SPECIFIC LIPID-TRANSFER PROTEIN-LIKE 2"/>
    <property type="match status" value="1"/>
</dbReference>
<dbReference type="InterPro" id="IPR002155">
    <property type="entry name" value="Thiolase"/>
</dbReference>
<evidence type="ECO:0000313" key="9">
    <source>
        <dbReference type="EMBL" id="ODQ96541.1"/>
    </source>
</evidence>
<evidence type="ECO:0000259" key="7">
    <source>
        <dbReference type="Pfam" id="PF00108"/>
    </source>
</evidence>
<dbReference type="PROSITE" id="PS00737">
    <property type="entry name" value="THIOLASE_2"/>
    <property type="match status" value="1"/>
</dbReference>